<dbReference type="OrthoDB" id="9974881at2"/>
<keyword evidence="2" id="KW-1185">Reference proteome</keyword>
<proteinExistence type="predicted"/>
<dbReference type="RefSeq" id="WP_135818285.1">
    <property type="nucleotide sequence ID" value="NZ_SRPG01000162.1"/>
</dbReference>
<name>A0A4Z1CF09_9RHOB</name>
<evidence type="ECO:0000313" key="1">
    <source>
        <dbReference type="EMBL" id="TGN55490.1"/>
    </source>
</evidence>
<dbReference type="Proteomes" id="UP000297972">
    <property type="component" value="Unassembled WGS sequence"/>
</dbReference>
<gene>
    <name evidence="1" type="ORF">E4L95_15000</name>
</gene>
<evidence type="ECO:0000313" key="2">
    <source>
        <dbReference type="Proteomes" id="UP000297972"/>
    </source>
</evidence>
<dbReference type="EMBL" id="SRPG01000162">
    <property type="protein sequence ID" value="TGN55490.1"/>
    <property type="molecule type" value="Genomic_DNA"/>
</dbReference>
<dbReference type="AlphaFoldDB" id="A0A4Z1CF09"/>
<comment type="caution">
    <text evidence="1">The sequence shown here is derived from an EMBL/GenBank/DDBJ whole genome shotgun (WGS) entry which is preliminary data.</text>
</comment>
<protein>
    <submittedName>
        <fullName evidence="1">Uncharacterized protein</fullName>
    </submittedName>
</protein>
<accession>A0A4Z1CF09</accession>
<reference evidence="1 2" key="1">
    <citation type="submission" date="2019-03" db="EMBL/GenBank/DDBJ databases">
        <authorList>
            <person name="Li J."/>
        </authorList>
    </citation>
    <scope>NUCLEOTIDE SEQUENCE [LARGE SCALE GENOMIC DNA]</scope>
    <source>
        <strain evidence="1 2">3058</strain>
    </source>
</reference>
<sequence>MRIFEGVKAILLSPSGSLQGLADVVGQSAEELFEGESFNGIDLRDEAISLLLKIDADFTGAILTRAQTKALKNGGDARSRRLRGQGLSELQSMRYAVISSFIEKFFPEDRHYAAEVALWSPLKSGATADGNWKESVRFYAANALRFLVMEGTKLDIDSEEIVLNYLSNIKMLKLPVEAGVLSEILRLNIALPPEIFEKVFDFDCCTERFVVDWLDYIAVAYDEKEGGSLRAGSLEIDPSNASLKWSPKSGLPKIIKTSSFYLQALSLAALAPTNATLSYYESILARARSLEELRYLIYRISEKRPDASAAGLVARILAQASSDPKFITEIALDENIDVNIRNRFRYLIIASGSPEGRRALIAIIADLGEKASGIEVDSILVGLSFDESIKLMRPFWEALTLHHRAVALDAISAKVVSESERHRMKLLRDRYLN</sequence>
<organism evidence="1 2">
    <name type="scientific">Paracoccus liaowanqingii</name>
    <dbReference type="NCBI Taxonomy" id="2560053"/>
    <lineage>
        <taxon>Bacteria</taxon>
        <taxon>Pseudomonadati</taxon>
        <taxon>Pseudomonadota</taxon>
        <taxon>Alphaproteobacteria</taxon>
        <taxon>Rhodobacterales</taxon>
        <taxon>Paracoccaceae</taxon>
        <taxon>Paracoccus</taxon>
    </lineage>
</organism>